<comment type="caution">
    <text evidence="3">The sequence shown here is derived from an EMBL/GenBank/DDBJ whole genome shotgun (WGS) entry which is preliminary data.</text>
</comment>
<proteinExistence type="predicted"/>
<keyword evidence="2" id="KW-0472">Membrane</keyword>
<organism evidence="3 4">
    <name type="scientific">Hibiscus sabdariffa</name>
    <name type="common">roselle</name>
    <dbReference type="NCBI Taxonomy" id="183260"/>
    <lineage>
        <taxon>Eukaryota</taxon>
        <taxon>Viridiplantae</taxon>
        <taxon>Streptophyta</taxon>
        <taxon>Embryophyta</taxon>
        <taxon>Tracheophyta</taxon>
        <taxon>Spermatophyta</taxon>
        <taxon>Magnoliopsida</taxon>
        <taxon>eudicotyledons</taxon>
        <taxon>Gunneridae</taxon>
        <taxon>Pentapetalae</taxon>
        <taxon>rosids</taxon>
        <taxon>malvids</taxon>
        <taxon>Malvales</taxon>
        <taxon>Malvaceae</taxon>
        <taxon>Malvoideae</taxon>
        <taxon>Hibiscus</taxon>
    </lineage>
</organism>
<evidence type="ECO:0000313" key="3">
    <source>
        <dbReference type="EMBL" id="KAK8996438.1"/>
    </source>
</evidence>
<name>A0ABR2Q6Y9_9ROSI</name>
<keyword evidence="2" id="KW-1133">Transmembrane helix</keyword>
<reference evidence="3 4" key="1">
    <citation type="journal article" date="2024" name="G3 (Bethesda)">
        <title>Genome assembly of Hibiscus sabdariffa L. provides insights into metabolisms of medicinal natural products.</title>
        <authorList>
            <person name="Kim T."/>
        </authorList>
    </citation>
    <scope>NUCLEOTIDE SEQUENCE [LARGE SCALE GENOMIC DNA]</scope>
    <source>
        <strain evidence="3">TK-2024</strain>
        <tissue evidence="3">Old leaves</tissue>
    </source>
</reference>
<accession>A0ABR2Q6Y9</accession>
<evidence type="ECO:0000313" key="4">
    <source>
        <dbReference type="Proteomes" id="UP001396334"/>
    </source>
</evidence>
<protein>
    <submittedName>
        <fullName evidence="3">Uncharacterized protein</fullName>
    </submittedName>
</protein>
<keyword evidence="2" id="KW-0812">Transmembrane</keyword>
<evidence type="ECO:0000256" key="2">
    <source>
        <dbReference type="SAM" id="Phobius"/>
    </source>
</evidence>
<dbReference type="Proteomes" id="UP001396334">
    <property type="component" value="Unassembled WGS sequence"/>
</dbReference>
<keyword evidence="4" id="KW-1185">Reference proteome</keyword>
<feature type="transmembrane region" description="Helical" evidence="2">
    <location>
        <begin position="54"/>
        <end position="74"/>
    </location>
</feature>
<sequence length="84" mass="9187">MCSCSCSRPLPRTPKGLEQHAQQLDSHTLSTHEPKLTLCCPQAILRARHNMSELLATLALGHFGQWPVVVAAALPMRLGSVFEP</sequence>
<gene>
    <name evidence="3" type="ORF">V6N11_081713</name>
</gene>
<evidence type="ECO:0000256" key="1">
    <source>
        <dbReference type="SAM" id="MobiDB-lite"/>
    </source>
</evidence>
<dbReference type="EMBL" id="JBBPBN010000044">
    <property type="protein sequence ID" value="KAK8996438.1"/>
    <property type="molecule type" value="Genomic_DNA"/>
</dbReference>
<feature type="region of interest" description="Disordered" evidence="1">
    <location>
        <begin position="1"/>
        <end position="28"/>
    </location>
</feature>